<evidence type="ECO:0000256" key="1">
    <source>
        <dbReference type="ARBA" id="ARBA00008694"/>
    </source>
</evidence>
<dbReference type="InterPro" id="IPR017255">
    <property type="entry name" value="AcTrfase_GNAT_prd"/>
</dbReference>
<dbReference type="PROSITE" id="PS51186">
    <property type="entry name" value="GNAT"/>
    <property type="match status" value="1"/>
</dbReference>
<feature type="domain" description="N-acetyltransferase" evidence="4">
    <location>
        <begin position="4"/>
        <end position="148"/>
    </location>
</feature>
<proteinExistence type="inferred from homology"/>
<dbReference type="AlphaFoldDB" id="A0A163BGV3"/>
<evidence type="ECO:0000313" key="5">
    <source>
        <dbReference type="EMBL" id="KZS41383.1"/>
    </source>
</evidence>
<sequence>MSTISIRNAGEKDFSELIKLFKEFAIFEECEDKMINSVAQMNAEKHYFNGFVAHTNDDTIIGYATYFFSYHTWVGKSLYMDDLFVKEAFRKNGVGKRLIDAVIQLAKEENCNRVRWQVSNWNKNAQEFYKKIGANISDVELNCDLILK</sequence>
<dbReference type="Proteomes" id="UP000076715">
    <property type="component" value="Unassembled WGS sequence"/>
</dbReference>
<reference evidence="5 6" key="1">
    <citation type="submission" date="2016-01" db="EMBL/GenBank/DDBJ databases">
        <title>The draft genome sequence of Aquimarina sp. RZW4-3-2.</title>
        <authorList>
            <person name="Wang Y."/>
        </authorList>
    </citation>
    <scope>NUCLEOTIDE SEQUENCE [LARGE SCALE GENOMIC DNA]</scope>
    <source>
        <strain evidence="5 6">RZW4-3-2</strain>
    </source>
</reference>
<dbReference type="STRING" id="1642818.AWE51_22020"/>
<dbReference type="InterPro" id="IPR016181">
    <property type="entry name" value="Acyl_CoA_acyltransferase"/>
</dbReference>
<dbReference type="FunFam" id="3.40.630.30:FF:000064">
    <property type="entry name" value="GNAT family acetyltransferase"/>
    <property type="match status" value="1"/>
</dbReference>
<dbReference type="CDD" id="cd04301">
    <property type="entry name" value="NAT_SF"/>
    <property type="match status" value="1"/>
</dbReference>
<evidence type="ECO:0000313" key="6">
    <source>
        <dbReference type="Proteomes" id="UP000076715"/>
    </source>
</evidence>
<dbReference type="OrthoDB" id="9805924at2"/>
<gene>
    <name evidence="5" type="ORF">AWE51_22020</name>
</gene>
<dbReference type="PIRSF" id="PIRSF037663">
    <property type="entry name" value="Acetyltransf_GNAT_prd"/>
    <property type="match status" value="1"/>
</dbReference>
<organism evidence="5 6">
    <name type="scientific">Aquimarina aggregata</name>
    <dbReference type="NCBI Taxonomy" id="1642818"/>
    <lineage>
        <taxon>Bacteria</taxon>
        <taxon>Pseudomonadati</taxon>
        <taxon>Bacteroidota</taxon>
        <taxon>Flavobacteriia</taxon>
        <taxon>Flavobacteriales</taxon>
        <taxon>Flavobacteriaceae</taxon>
        <taxon>Aquimarina</taxon>
    </lineage>
</organism>
<dbReference type="Pfam" id="PF00583">
    <property type="entry name" value="Acetyltransf_1"/>
    <property type="match status" value="1"/>
</dbReference>
<keyword evidence="2 5" id="KW-0808">Transferase</keyword>
<dbReference type="InterPro" id="IPR000182">
    <property type="entry name" value="GNAT_dom"/>
</dbReference>
<name>A0A163BGV3_9FLAO</name>
<dbReference type="EMBL" id="LQRT01000005">
    <property type="protein sequence ID" value="KZS41383.1"/>
    <property type="molecule type" value="Genomic_DNA"/>
</dbReference>
<evidence type="ECO:0000259" key="4">
    <source>
        <dbReference type="PROSITE" id="PS51186"/>
    </source>
</evidence>
<protein>
    <submittedName>
        <fullName evidence="5">GCN5 family acetyltransferase</fullName>
    </submittedName>
</protein>
<keyword evidence="6" id="KW-1185">Reference proteome</keyword>
<evidence type="ECO:0000256" key="3">
    <source>
        <dbReference type="ARBA" id="ARBA00023315"/>
    </source>
</evidence>
<dbReference type="RefSeq" id="WP_066312194.1">
    <property type="nucleotide sequence ID" value="NZ_LQRT01000005.1"/>
</dbReference>
<evidence type="ECO:0000256" key="2">
    <source>
        <dbReference type="ARBA" id="ARBA00022679"/>
    </source>
</evidence>
<dbReference type="Gene3D" id="3.40.630.30">
    <property type="match status" value="1"/>
</dbReference>
<dbReference type="PANTHER" id="PTHR10545">
    <property type="entry name" value="DIAMINE N-ACETYLTRANSFERASE"/>
    <property type="match status" value="1"/>
</dbReference>
<keyword evidence="3" id="KW-0012">Acyltransferase</keyword>
<dbReference type="SUPFAM" id="SSF55729">
    <property type="entry name" value="Acyl-CoA N-acyltransferases (Nat)"/>
    <property type="match status" value="1"/>
</dbReference>
<dbReference type="GO" id="GO:0008080">
    <property type="term" value="F:N-acetyltransferase activity"/>
    <property type="evidence" value="ECO:0007669"/>
    <property type="project" value="TreeGrafter"/>
</dbReference>
<dbReference type="InterPro" id="IPR051016">
    <property type="entry name" value="Diverse_Substrate_AcTransf"/>
</dbReference>
<accession>A0A163BGV3</accession>
<comment type="caution">
    <text evidence="5">The sequence shown here is derived from an EMBL/GenBank/DDBJ whole genome shotgun (WGS) entry which is preliminary data.</text>
</comment>
<dbReference type="PANTHER" id="PTHR10545:SF29">
    <property type="entry name" value="GH14572P-RELATED"/>
    <property type="match status" value="1"/>
</dbReference>
<comment type="similarity">
    <text evidence="1">Belongs to the acetyltransferase family.</text>
</comment>